<protein>
    <submittedName>
        <fullName evidence="1">Uncharacterized protein</fullName>
    </submittedName>
</protein>
<accession>A0A922HZB9</accession>
<evidence type="ECO:0000313" key="2">
    <source>
        <dbReference type="Proteomes" id="UP000790347"/>
    </source>
</evidence>
<keyword evidence="2" id="KW-1185">Reference proteome</keyword>
<dbReference type="Proteomes" id="UP000790347">
    <property type="component" value="Unassembled WGS sequence"/>
</dbReference>
<dbReference type="EMBL" id="ASGP02000004">
    <property type="protein sequence ID" value="KAH9511036.1"/>
    <property type="molecule type" value="Genomic_DNA"/>
</dbReference>
<organism evidence="1 2">
    <name type="scientific">Dermatophagoides farinae</name>
    <name type="common">American house dust mite</name>
    <dbReference type="NCBI Taxonomy" id="6954"/>
    <lineage>
        <taxon>Eukaryota</taxon>
        <taxon>Metazoa</taxon>
        <taxon>Ecdysozoa</taxon>
        <taxon>Arthropoda</taxon>
        <taxon>Chelicerata</taxon>
        <taxon>Arachnida</taxon>
        <taxon>Acari</taxon>
        <taxon>Acariformes</taxon>
        <taxon>Sarcoptiformes</taxon>
        <taxon>Astigmata</taxon>
        <taxon>Psoroptidia</taxon>
        <taxon>Analgoidea</taxon>
        <taxon>Pyroglyphidae</taxon>
        <taxon>Dermatophagoidinae</taxon>
        <taxon>Dermatophagoides</taxon>
    </lineage>
</organism>
<evidence type="ECO:0000313" key="1">
    <source>
        <dbReference type="EMBL" id="KAH9511036.1"/>
    </source>
</evidence>
<reference evidence="1" key="2">
    <citation type="journal article" date="2022" name="Res Sq">
        <title>Comparative Genomics Reveals Insights into the Divergent Evolution of Astigmatic Mites and Household Pest Adaptations.</title>
        <authorList>
            <person name="Xiong Q."/>
            <person name="Wan A.T.-Y."/>
            <person name="Liu X.-Y."/>
            <person name="Fung C.S.-H."/>
            <person name="Xiao X."/>
            <person name="Malainual N."/>
            <person name="Hou J."/>
            <person name="Wang L."/>
            <person name="Wang M."/>
            <person name="Yang K."/>
            <person name="Cui Y."/>
            <person name="Leung E."/>
            <person name="Nong W."/>
            <person name="Shin S.-K."/>
            <person name="Au S."/>
            <person name="Jeong K.Y."/>
            <person name="Chew F.T."/>
            <person name="Hui J."/>
            <person name="Leung T.F."/>
            <person name="Tungtrongchitr A."/>
            <person name="Zhong N."/>
            <person name="Liu Z."/>
            <person name="Tsui S."/>
        </authorList>
    </citation>
    <scope>NUCLEOTIDE SEQUENCE</scope>
    <source>
        <strain evidence="1">Derf</strain>
        <tissue evidence="1">Whole organism</tissue>
    </source>
</reference>
<proteinExistence type="predicted"/>
<dbReference type="AlphaFoldDB" id="A0A922HZB9"/>
<gene>
    <name evidence="1" type="ORF">DERF_009522</name>
</gene>
<reference evidence="1" key="1">
    <citation type="submission" date="2013-05" db="EMBL/GenBank/DDBJ databases">
        <authorList>
            <person name="Yim A.K.Y."/>
            <person name="Chan T.F."/>
            <person name="Ji K.M."/>
            <person name="Liu X.Y."/>
            <person name="Zhou J.W."/>
            <person name="Li R.Q."/>
            <person name="Yang K.Y."/>
            <person name="Li J."/>
            <person name="Li M."/>
            <person name="Law P.T.W."/>
            <person name="Wu Y.L."/>
            <person name="Cai Z.L."/>
            <person name="Qin H."/>
            <person name="Bao Y."/>
            <person name="Leung R.K.K."/>
            <person name="Ng P.K.S."/>
            <person name="Zou J."/>
            <person name="Zhong X.J."/>
            <person name="Ran P.X."/>
            <person name="Zhong N.S."/>
            <person name="Liu Z.G."/>
            <person name="Tsui S.K.W."/>
        </authorList>
    </citation>
    <scope>NUCLEOTIDE SEQUENCE</scope>
    <source>
        <strain evidence="1">Derf</strain>
        <tissue evidence="1">Whole organism</tissue>
    </source>
</reference>
<name>A0A922HZB9_DERFA</name>
<comment type="caution">
    <text evidence="1">The sequence shown here is derived from an EMBL/GenBank/DDBJ whole genome shotgun (WGS) entry which is preliminary data.</text>
</comment>
<feature type="non-terminal residue" evidence="1">
    <location>
        <position position="1"/>
    </location>
</feature>
<sequence length="66" mass="7651">MIDRQLRSIGSDILYYDNIYVLNLRKQNCMNNLAVKNKNIIFLFIISGKFVPCGLEQQISNNQVSQ</sequence>